<evidence type="ECO:0000259" key="4">
    <source>
        <dbReference type="PROSITE" id="PS50102"/>
    </source>
</evidence>
<dbReference type="PANTHER" id="PTHR48025">
    <property type="entry name" value="OS02G0815200 PROTEIN"/>
    <property type="match status" value="1"/>
</dbReference>
<keyword evidence="1 2" id="KW-0694">RNA-binding</keyword>
<feature type="region of interest" description="Disordered" evidence="3">
    <location>
        <begin position="216"/>
        <end position="276"/>
    </location>
</feature>
<dbReference type="PANTHER" id="PTHR48025:SF1">
    <property type="entry name" value="RRM DOMAIN-CONTAINING PROTEIN"/>
    <property type="match status" value="1"/>
</dbReference>
<reference evidence="5 6" key="1">
    <citation type="journal article" date="2019" name="Nat. Ecol. Evol.">
        <title>Megaphylogeny resolves global patterns of mushroom evolution.</title>
        <authorList>
            <person name="Varga T."/>
            <person name="Krizsan K."/>
            <person name="Foldi C."/>
            <person name="Dima B."/>
            <person name="Sanchez-Garcia M."/>
            <person name="Sanchez-Ramirez S."/>
            <person name="Szollosi G.J."/>
            <person name="Szarkandi J.G."/>
            <person name="Papp V."/>
            <person name="Albert L."/>
            <person name="Andreopoulos W."/>
            <person name="Angelini C."/>
            <person name="Antonin V."/>
            <person name="Barry K.W."/>
            <person name="Bougher N.L."/>
            <person name="Buchanan P."/>
            <person name="Buyck B."/>
            <person name="Bense V."/>
            <person name="Catcheside P."/>
            <person name="Chovatia M."/>
            <person name="Cooper J."/>
            <person name="Damon W."/>
            <person name="Desjardin D."/>
            <person name="Finy P."/>
            <person name="Geml J."/>
            <person name="Haridas S."/>
            <person name="Hughes K."/>
            <person name="Justo A."/>
            <person name="Karasinski D."/>
            <person name="Kautmanova I."/>
            <person name="Kiss B."/>
            <person name="Kocsube S."/>
            <person name="Kotiranta H."/>
            <person name="LaButti K.M."/>
            <person name="Lechner B.E."/>
            <person name="Liimatainen K."/>
            <person name="Lipzen A."/>
            <person name="Lukacs Z."/>
            <person name="Mihaltcheva S."/>
            <person name="Morgado L.N."/>
            <person name="Niskanen T."/>
            <person name="Noordeloos M.E."/>
            <person name="Ohm R.A."/>
            <person name="Ortiz-Santana B."/>
            <person name="Ovrebo C."/>
            <person name="Racz N."/>
            <person name="Riley R."/>
            <person name="Savchenko A."/>
            <person name="Shiryaev A."/>
            <person name="Soop K."/>
            <person name="Spirin V."/>
            <person name="Szebenyi C."/>
            <person name="Tomsovsky M."/>
            <person name="Tulloss R.E."/>
            <person name="Uehling J."/>
            <person name="Grigoriev I.V."/>
            <person name="Vagvolgyi C."/>
            <person name="Papp T."/>
            <person name="Martin F.M."/>
            <person name="Miettinen O."/>
            <person name="Hibbett D.S."/>
            <person name="Nagy L.G."/>
        </authorList>
    </citation>
    <scope>NUCLEOTIDE SEQUENCE [LARGE SCALE GENOMIC DNA]</scope>
    <source>
        <strain evidence="5 6">CBS 166.37</strain>
    </source>
</reference>
<feature type="compositionally biased region" description="Low complexity" evidence="3">
    <location>
        <begin position="230"/>
        <end position="261"/>
    </location>
</feature>
<name>A0A5C3LXS2_9AGAR</name>
<feature type="domain" description="RRM" evidence="4">
    <location>
        <begin position="28"/>
        <end position="102"/>
    </location>
</feature>
<sequence length="506" mass="54553">MATATTARTMTNAPQSGGQVYSFQGLINSVKVENISENVGRNEVAALFNTLIGKVCAFQERQDVTGSYLQISFNSREAAQKALCMSGYSLGGTNITVSAITPPRPNPKGTDDRRNLYVLGLPFNLTKSEFSALFSHYGTVSHCVILATVDNSSRRRGFVVMSSHEEARKALTALTRTQIKGHLIDVSWAVVQRSQGFLDGGDRSLLLESRPSPLFPSLPNLAQPSKQCMPRSNSYSHPTSSPSSDSPISPNSSLSSSSSFSTIGSHTQPQPQSFAFTPSSTPTLSLLIIDLPAVLFSHHDDLHPLLYPFGEITKLEVLNRGTTTAKGQESRVDTVSVLVEYTLAESAQEAREALHRQRYVNDRSVQAMYVNVVPVPAGAAPPVVEVPCADPPHAKRGVLGLGYPSTLRDKNLNAPLNDLAGDPHLYPQMSFGSSYDLMKMQPLDGLPPSGFASHSDPSSVSASTPFVAMTPPEYATPHHLAIPTPYQTGFAGRKITRSISARSRQV</sequence>
<dbReference type="EMBL" id="ML213605">
    <property type="protein sequence ID" value="TFK38039.1"/>
    <property type="molecule type" value="Genomic_DNA"/>
</dbReference>
<dbReference type="Gene3D" id="3.30.70.330">
    <property type="match status" value="2"/>
</dbReference>
<dbReference type="GO" id="GO:0003729">
    <property type="term" value="F:mRNA binding"/>
    <property type="evidence" value="ECO:0007669"/>
    <property type="project" value="TreeGrafter"/>
</dbReference>
<evidence type="ECO:0000256" key="3">
    <source>
        <dbReference type="SAM" id="MobiDB-lite"/>
    </source>
</evidence>
<dbReference type="AlphaFoldDB" id="A0A5C3LXS2"/>
<dbReference type="PROSITE" id="PS50102">
    <property type="entry name" value="RRM"/>
    <property type="match status" value="2"/>
</dbReference>
<feature type="domain" description="RRM" evidence="4">
    <location>
        <begin position="114"/>
        <end position="191"/>
    </location>
</feature>
<dbReference type="GO" id="GO:0005634">
    <property type="term" value="C:nucleus"/>
    <property type="evidence" value="ECO:0007669"/>
    <property type="project" value="TreeGrafter"/>
</dbReference>
<dbReference type="SMART" id="SM00360">
    <property type="entry name" value="RRM"/>
    <property type="match status" value="3"/>
</dbReference>
<evidence type="ECO:0000313" key="5">
    <source>
        <dbReference type="EMBL" id="TFK38039.1"/>
    </source>
</evidence>
<dbReference type="InterPro" id="IPR050502">
    <property type="entry name" value="Euk_RNA-bind_prot"/>
</dbReference>
<evidence type="ECO:0000256" key="2">
    <source>
        <dbReference type="PROSITE-ProRule" id="PRU00176"/>
    </source>
</evidence>
<dbReference type="InterPro" id="IPR012677">
    <property type="entry name" value="Nucleotide-bd_a/b_plait_sf"/>
</dbReference>
<dbReference type="Pfam" id="PF00076">
    <property type="entry name" value="RRM_1"/>
    <property type="match status" value="1"/>
</dbReference>
<dbReference type="OrthoDB" id="6159137at2759"/>
<dbReference type="InterPro" id="IPR035979">
    <property type="entry name" value="RBD_domain_sf"/>
</dbReference>
<evidence type="ECO:0000313" key="6">
    <source>
        <dbReference type="Proteomes" id="UP000308652"/>
    </source>
</evidence>
<feature type="compositionally biased region" description="Polar residues" evidence="3">
    <location>
        <begin position="262"/>
        <end position="276"/>
    </location>
</feature>
<accession>A0A5C3LXS2</accession>
<dbReference type="STRING" id="68775.A0A5C3LXS2"/>
<dbReference type="CDD" id="cd00590">
    <property type="entry name" value="RRM_SF"/>
    <property type="match status" value="1"/>
</dbReference>
<gene>
    <name evidence="5" type="ORF">BDQ12DRAFT_735950</name>
</gene>
<dbReference type="SUPFAM" id="SSF54928">
    <property type="entry name" value="RNA-binding domain, RBD"/>
    <property type="match status" value="3"/>
</dbReference>
<dbReference type="InterPro" id="IPR000504">
    <property type="entry name" value="RRM_dom"/>
</dbReference>
<evidence type="ECO:0000256" key="1">
    <source>
        <dbReference type="ARBA" id="ARBA00022884"/>
    </source>
</evidence>
<protein>
    <recommendedName>
        <fullName evidence="4">RRM domain-containing protein</fullName>
    </recommendedName>
</protein>
<dbReference type="Proteomes" id="UP000308652">
    <property type="component" value="Unassembled WGS sequence"/>
</dbReference>
<keyword evidence="6" id="KW-1185">Reference proteome</keyword>
<organism evidence="5 6">
    <name type="scientific">Crucibulum laeve</name>
    <dbReference type="NCBI Taxonomy" id="68775"/>
    <lineage>
        <taxon>Eukaryota</taxon>
        <taxon>Fungi</taxon>
        <taxon>Dikarya</taxon>
        <taxon>Basidiomycota</taxon>
        <taxon>Agaricomycotina</taxon>
        <taxon>Agaricomycetes</taxon>
        <taxon>Agaricomycetidae</taxon>
        <taxon>Agaricales</taxon>
        <taxon>Agaricineae</taxon>
        <taxon>Nidulariaceae</taxon>
        <taxon>Crucibulum</taxon>
    </lineage>
</organism>
<proteinExistence type="predicted"/>